<name>A0ACC0IKJ1_9ERIC</name>
<comment type="caution">
    <text evidence="1">The sequence shown here is derived from an EMBL/GenBank/DDBJ whole genome shotgun (WGS) entry which is preliminary data.</text>
</comment>
<sequence length="268" mass="29731">MLCSCYFIVNFIDIFFRVKLAMSLSQLASSIRQPPSQAEVTPAISSLRSHVKGKAGSEDGSRPLVSVTDESGQSFPISYDDIYQCMEESEDAQEVISEAVNDECLWQQFCGLPAVSNVIRKRIEGGFNRAKTVIVRNMSIDNSHDNLPSNSDSLNGAKTVLVRNMSINNSHDNPPSNSEKPKLWWERILSTLSGMGEAIWKFMKRMFGGIHSGIKGAIEVMKDSGHPTIEVMKDSGHQLKSLFVSFFTSIVVMFGVLLDRLAKQAMMI</sequence>
<protein>
    <submittedName>
        <fullName evidence="1">Uncharacterized protein</fullName>
    </submittedName>
</protein>
<dbReference type="EMBL" id="CM045760">
    <property type="protein sequence ID" value="KAI8025819.1"/>
    <property type="molecule type" value="Genomic_DNA"/>
</dbReference>
<gene>
    <name evidence="1" type="ORF">LOK49_LG02G00745</name>
</gene>
<evidence type="ECO:0000313" key="2">
    <source>
        <dbReference type="Proteomes" id="UP001060215"/>
    </source>
</evidence>
<dbReference type="Proteomes" id="UP001060215">
    <property type="component" value="Chromosome 3"/>
</dbReference>
<accession>A0ACC0IKJ1</accession>
<keyword evidence="2" id="KW-1185">Reference proteome</keyword>
<organism evidence="1 2">
    <name type="scientific">Camellia lanceoleosa</name>
    <dbReference type="NCBI Taxonomy" id="1840588"/>
    <lineage>
        <taxon>Eukaryota</taxon>
        <taxon>Viridiplantae</taxon>
        <taxon>Streptophyta</taxon>
        <taxon>Embryophyta</taxon>
        <taxon>Tracheophyta</taxon>
        <taxon>Spermatophyta</taxon>
        <taxon>Magnoliopsida</taxon>
        <taxon>eudicotyledons</taxon>
        <taxon>Gunneridae</taxon>
        <taxon>Pentapetalae</taxon>
        <taxon>asterids</taxon>
        <taxon>Ericales</taxon>
        <taxon>Theaceae</taxon>
        <taxon>Camellia</taxon>
    </lineage>
</organism>
<reference evidence="1 2" key="1">
    <citation type="journal article" date="2022" name="Plant J.">
        <title>Chromosome-level genome of Camellia lanceoleosa provides a valuable resource for understanding genome evolution and self-incompatibility.</title>
        <authorList>
            <person name="Gong W."/>
            <person name="Xiao S."/>
            <person name="Wang L."/>
            <person name="Liao Z."/>
            <person name="Chang Y."/>
            <person name="Mo W."/>
            <person name="Hu G."/>
            <person name="Li W."/>
            <person name="Zhao G."/>
            <person name="Zhu H."/>
            <person name="Hu X."/>
            <person name="Ji K."/>
            <person name="Xiang X."/>
            <person name="Song Q."/>
            <person name="Yuan D."/>
            <person name="Jin S."/>
            <person name="Zhang L."/>
        </authorList>
    </citation>
    <scope>NUCLEOTIDE SEQUENCE [LARGE SCALE GENOMIC DNA]</scope>
    <source>
        <strain evidence="1">SQ_2022a</strain>
    </source>
</reference>
<evidence type="ECO:0000313" key="1">
    <source>
        <dbReference type="EMBL" id="KAI8025819.1"/>
    </source>
</evidence>
<proteinExistence type="predicted"/>